<evidence type="ECO:0000256" key="6">
    <source>
        <dbReference type="ARBA" id="ARBA00022884"/>
    </source>
</evidence>
<dbReference type="PATRIC" id="fig|1158614.3.peg.3989"/>
<keyword evidence="5" id="KW-0378">Hydrolase</keyword>
<sequence length="64" mass="7174">MPLTGKDLLRLAKKNGWVVIRSNGSHHRLQHTVTGKKETIAVHANRDLPIGTEQKLLKQLGLKK</sequence>
<evidence type="ECO:0000256" key="2">
    <source>
        <dbReference type="ARBA" id="ARBA00022649"/>
    </source>
</evidence>
<dbReference type="GO" id="GO:0004519">
    <property type="term" value="F:endonuclease activity"/>
    <property type="evidence" value="ECO:0007669"/>
    <property type="project" value="UniProtKB-KW"/>
</dbReference>
<keyword evidence="6" id="KW-0694">RNA-binding</keyword>
<dbReference type="AlphaFoldDB" id="R2V632"/>
<comment type="similarity">
    <text evidence="1">Belongs to the HicA mRNA interferase family.</text>
</comment>
<organism evidence="8 10">
    <name type="scientific">Enterococcus gilvus ATCC BAA-350</name>
    <dbReference type="NCBI Taxonomy" id="1158614"/>
    <lineage>
        <taxon>Bacteria</taxon>
        <taxon>Bacillati</taxon>
        <taxon>Bacillota</taxon>
        <taxon>Bacilli</taxon>
        <taxon>Lactobacillales</taxon>
        <taxon>Enterococcaceae</taxon>
        <taxon>Enterococcus</taxon>
    </lineage>
</organism>
<dbReference type="Gene3D" id="3.30.920.30">
    <property type="entry name" value="Hypothetical protein"/>
    <property type="match status" value="1"/>
</dbReference>
<name>R2V632_9ENTE</name>
<evidence type="ECO:0000256" key="4">
    <source>
        <dbReference type="ARBA" id="ARBA00022759"/>
    </source>
</evidence>
<dbReference type="HOGENOM" id="CLU_164851_4_0_9"/>
<protein>
    <recommendedName>
        <fullName evidence="12">Toxin-antitoxin system, toxin component, HicA family protein</fullName>
    </recommendedName>
</protein>
<dbReference type="Proteomes" id="UP000013750">
    <property type="component" value="Unassembled WGS sequence"/>
</dbReference>
<accession>R2V632</accession>
<evidence type="ECO:0000256" key="3">
    <source>
        <dbReference type="ARBA" id="ARBA00022722"/>
    </source>
</evidence>
<evidence type="ECO:0000313" key="8">
    <source>
        <dbReference type="EMBL" id="EOI53205.1"/>
    </source>
</evidence>
<keyword evidence="7" id="KW-0346">Stress response</keyword>
<dbReference type="InterPro" id="IPR038570">
    <property type="entry name" value="HicA_sf"/>
</dbReference>
<keyword evidence="3" id="KW-0540">Nuclease</keyword>
<dbReference type="GO" id="GO:0016787">
    <property type="term" value="F:hydrolase activity"/>
    <property type="evidence" value="ECO:0007669"/>
    <property type="project" value="UniProtKB-KW"/>
</dbReference>
<evidence type="ECO:0000256" key="1">
    <source>
        <dbReference type="ARBA" id="ARBA00006620"/>
    </source>
</evidence>
<dbReference type="RefSeq" id="WP_010782316.1">
    <property type="nucleotide sequence ID" value="NZ_ASWH01000003.1"/>
</dbReference>
<dbReference type="InterPro" id="IPR012933">
    <property type="entry name" value="HicA_mRNA_interferase"/>
</dbReference>
<dbReference type="SUPFAM" id="SSF54786">
    <property type="entry name" value="YcfA/nrd intein domain"/>
    <property type="match status" value="1"/>
</dbReference>
<dbReference type="OrthoDB" id="286048at2"/>
<dbReference type="GO" id="GO:0003729">
    <property type="term" value="F:mRNA binding"/>
    <property type="evidence" value="ECO:0007669"/>
    <property type="project" value="InterPro"/>
</dbReference>
<evidence type="ECO:0008006" key="12">
    <source>
        <dbReference type="Google" id="ProtNLM"/>
    </source>
</evidence>
<keyword evidence="11" id="KW-1185">Reference proteome</keyword>
<proteinExistence type="inferred from homology"/>
<dbReference type="Pfam" id="PF07927">
    <property type="entry name" value="HicA_toxin"/>
    <property type="match status" value="1"/>
</dbReference>
<evidence type="ECO:0000256" key="5">
    <source>
        <dbReference type="ARBA" id="ARBA00022801"/>
    </source>
</evidence>
<keyword evidence="2" id="KW-1277">Toxin-antitoxin system</keyword>
<dbReference type="eggNOG" id="COG1724">
    <property type="taxonomic scope" value="Bacteria"/>
</dbReference>
<reference evidence="9 11" key="2">
    <citation type="submission" date="2013-03" db="EMBL/GenBank/DDBJ databases">
        <title>The Genome Sequence of Enterococcus gilvus ATCC BAA-350 (PacBio/Illumina hybrid assembly).</title>
        <authorList>
            <consortium name="The Broad Institute Genomics Platform"/>
            <consortium name="The Broad Institute Genome Sequencing Center for Infectious Disease"/>
            <person name="Earl A."/>
            <person name="Russ C."/>
            <person name="Gilmore M."/>
            <person name="Surin D."/>
            <person name="Walker B."/>
            <person name="Young S."/>
            <person name="Zeng Q."/>
            <person name="Gargeya S."/>
            <person name="Fitzgerald M."/>
            <person name="Haas B."/>
            <person name="Abouelleil A."/>
            <person name="Allen A.W."/>
            <person name="Alvarado L."/>
            <person name="Arachchi H.M."/>
            <person name="Berlin A.M."/>
            <person name="Chapman S.B."/>
            <person name="Gainer-Dewar J."/>
            <person name="Goldberg J."/>
            <person name="Griggs A."/>
            <person name="Gujja S."/>
            <person name="Hansen M."/>
            <person name="Howarth C."/>
            <person name="Imamovic A."/>
            <person name="Ireland A."/>
            <person name="Larimer J."/>
            <person name="McCowan C."/>
            <person name="Murphy C."/>
            <person name="Pearson M."/>
            <person name="Poon T.W."/>
            <person name="Priest M."/>
            <person name="Roberts A."/>
            <person name="Saif S."/>
            <person name="Shea T."/>
            <person name="Sisk P."/>
            <person name="Sykes S."/>
            <person name="Wortman J."/>
            <person name="Nusbaum C."/>
            <person name="Birren B."/>
        </authorList>
    </citation>
    <scope>NUCLEOTIDE SEQUENCE [LARGE SCALE GENOMIC DNA]</scope>
    <source>
        <strain evidence="9 11">ATCC BAA-350</strain>
    </source>
</reference>
<evidence type="ECO:0000313" key="9">
    <source>
        <dbReference type="EMBL" id="EOW78442.1"/>
    </source>
</evidence>
<comment type="caution">
    <text evidence="8">The sequence shown here is derived from an EMBL/GenBank/DDBJ whole genome shotgun (WGS) entry which is preliminary data.</text>
</comment>
<evidence type="ECO:0000313" key="11">
    <source>
        <dbReference type="Proteomes" id="UP000014160"/>
    </source>
</evidence>
<keyword evidence="4" id="KW-0255">Endonuclease</keyword>
<reference evidence="8 10" key="1">
    <citation type="submission" date="2013-02" db="EMBL/GenBank/DDBJ databases">
        <title>The Genome Sequence of Enterococcus gilvus ATCC BAA-350.</title>
        <authorList>
            <consortium name="The Broad Institute Genome Sequencing Platform"/>
            <consortium name="The Broad Institute Genome Sequencing Center for Infectious Disease"/>
            <person name="Earl A.M."/>
            <person name="Gilmore M.S."/>
            <person name="Lebreton F."/>
            <person name="Walker B."/>
            <person name="Young S.K."/>
            <person name="Zeng Q."/>
            <person name="Gargeya S."/>
            <person name="Fitzgerald M."/>
            <person name="Haas B."/>
            <person name="Abouelleil A."/>
            <person name="Alvarado L."/>
            <person name="Arachchi H.M."/>
            <person name="Berlin A.M."/>
            <person name="Chapman S.B."/>
            <person name="Dewar J."/>
            <person name="Goldberg J."/>
            <person name="Griggs A."/>
            <person name="Gujja S."/>
            <person name="Hansen M."/>
            <person name="Howarth C."/>
            <person name="Imamovic A."/>
            <person name="Larimer J."/>
            <person name="McCowan C."/>
            <person name="Murphy C."/>
            <person name="Neiman D."/>
            <person name="Pearson M."/>
            <person name="Priest M."/>
            <person name="Roberts A."/>
            <person name="Saif S."/>
            <person name="Shea T."/>
            <person name="Sisk P."/>
            <person name="Sykes S."/>
            <person name="Wortman J."/>
            <person name="Nusbaum C."/>
            <person name="Birren B."/>
        </authorList>
    </citation>
    <scope>NUCLEOTIDE SEQUENCE [LARGE SCALE GENOMIC DNA]</scope>
    <source>
        <strain evidence="8 10">ATCC BAA-350</strain>
    </source>
</reference>
<dbReference type="EMBL" id="AJDQ01000015">
    <property type="protein sequence ID" value="EOI53205.1"/>
    <property type="molecule type" value="Genomic_DNA"/>
</dbReference>
<evidence type="ECO:0000256" key="7">
    <source>
        <dbReference type="ARBA" id="ARBA00023016"/>
    </source>
</evidence>
<evidence type="ECO:0000313" key="10">
    <source>
        <dbReference type="Proteomes" id="UP000013750"/>
    </source>
</evidence>
<gene>
    <name evidence="9" type="ORF">I592_04035</name>
    <name evidence="8" type="ORF">UKC_03998</name>
</gene>
<dbReference type="Proteomes" id="UP000014160">
    <property type="component" value="Unassembled WGS sequence"/>
</dbReference>
<dbReference type="EMBL" id="ASWH01000003">
    <property type="protein sequence ID" value="EOW78442.1"/>
    <property type="molecule type" value="Genomic_DNA"/>
</dbReference>